<accession>A0A6J5T8Q8</accession>
<evidence type="ECO:0000313" key="1">
    <source>
        <dbReference type="EMBL" id="CAB4241060.1"/>
    </source>
</evidence>
<organism evidence="1">
    <name type="scientific">uncultured Caudovirales phage</name>
    <dbReference type="NCBI Taxonomy" id="2100421"/>
    <lineage>
        <taxon>Viruses</taxon>
        <taxon>Duplodnaviria</taxon>
        <taxon>Heunggongvirae</taxon>
        <taxon>Uroviricota</taxon>
        <taxon>Caudoviricetes</taxon>
        <taxon>Peduoviridae</taxon>
        <taxon>Maltschvirus</taxon>
        <taxon>Maltschvirus maltsch</taxon>
    </lineage>
</organism>
<dbReference type="EMBL" id="LR797819">
    <property type="protein sequence ID" value="CAB4241060.1"/>
    <property type="molecule type" value="Genomic_DNA"/>
</dbReference>
<sequence length="96" mass="10792">MSREAMQQERNIVKRLRETASRGVSAWNDLMMEAAKEIEILTAQALYTAPVQRQPLTEKRIIEFNDAAFDKYMTQDARALGLARAIEAAHGIGGEK</sequence>
<protein>
    <submittedName>
        <fullName evidence="1">Uncharacterized protein</fullName>
    </submittedName>
</protein>
<gene>
    <name evidence="1" type="ORF">UFOVP56_59</name>
</gene>
<reference evidence="1" key="1">
    <citation type="submission" date="2020-05" db="EMBL/GenBank/DDBJ databases">
        <authorList>
            <person name="Chiriac C."/>
            <person name="Salcher M."/>
            <person name="Ghai R."/>
            <person name="Kavagutti S V."/>
        </authorList>
    </citation>
    <scope>NUCLEOTIDE SEQUENCE</scope>
</reference>
<name>A0A6J5T8Q8_9CAUD</name>
<proteinExistence type="predicted"/>